<dbReference type="Proteomes" id="UP000003610">
    <property type="component" value="Unassembled WGS sequence"/>
</dbReference>
<proteinExistence type="predicted"/>
<reference evidence="1 2" key="1">
    <citation type="submission" date="2010-08" db="EMBL/GenBank/DDBJ databases">
        <authorList>
            <person name="Durkin A.S."/>
            <person name="Madupu R."/>
            <person name="Torralba M."/>
            <person name="Gillis M."/>
            <person name="Methe B."/>
            <person name="Sutton G."/>
            <person name="Nelson K.E."/>
        </authorList>
    </citation>
    <scope>NUCLEOTIDE SEQUENCE [LARGE SCALE GENOMIC DNA]</scope>
    <source>
        <strain evidence="1 2">FB035-09AN</strain>
    </source>
</reference>
<gene>
    <name evidence="1" type="ORF">HMPREF9296_0703</name>
</gene>
<evidence type="ECO:0000313" key="1">
    <source>
        <dbReference type="EMBL" id="EFL44868.1"/>
    </source>
</evidence>
<dbReference type="AlphaFoldDB" id="E1KUM1"/>
<organism evidence="1 2">
    <name type="scientific">Prevotella disiens FB035-09AN</name>
    <dbReference type="NCBI Taxonomy" id="866771"/>
    <lineage>
        <taxon>Bacteria</taxon>
        <taxon>Pseudomonadati</taxon>
        <taxon>Bacteroidota</taxon>
        <taxon>Bacteroidia</taxon>
        <taxon>Bacteroidales</taxon>
        <taxon>Prevotellaceae</taxon>
        <taxon>Prevotella</taxon>
    </lineage>
</organism>
<evidence type="ECO:0000313" key="2">
    <source>
        <dbReference type="Proteomes" id="UP000003610"/>
    </source>
</evidence>
<protein>
    <submittedName>
        <fullName evidence="1">Uncharacterized protein</fullName>
    </submittedName>
</protein>
<accession>E1KUM1</accession>
<sequence>MGKAFSTEILTNFYLLENQYITYSFQKPIVSHFKTIGFEAQKSLF</sequence>
<dbReference type="EMBL" id="AEDO01000073">
    <property type="protein sequence ID" value="EFL44868.1"/>
    <property type="molecule type" value="Genomic_DNA"/>
</dbReference>
<name>E1KUM1_9BACT</name>
<comment type="caution">
    <text evidence="1">The sequence shown here is derived from an EMBL/GenBank/DDBJ whole genome shotgun (WGS) entry which is preliminary data.</text>
</comment>